<feature type="region of interest" description="Disordered" evidence="3">
    <location>
        <begin position="854"/>
        <end position="961"/>
    </location>
</feature>
<name>A0A8S4FJY4_PLUXY</name>
<feature type="compositionally biased region" description="Basic and acidic residues" evidence="3">
    <location>
        <begin position="415"/>
        <end position="434"/>
    </location>
</feature>
<feature type="compositionally biased region" description="Pro residues" evidence="3">
    <location>
        <begin position="779"/>
        <end position="789"/>
    </location>
</feature>
<accession>A0A8S4FJY4</accession>
<dbReference type="Gene3D" id="1.10.10.60">
    <property type="entry name" value="Homeodomain-like"/>
    <property type="match status" value="1"/>
</dbReference>
<keyword evidence="6" id="KW-1185">Reference proteome</keyword>
<dbReference type="GO" id="GO:0005634">
    <property type="term" value="C:nucleus"/>
    <property type="evidence" value="ECO:0007669"/>
    <property type="project" value="TreeGrafter"/>
</dbReference>
<reference evidence="5" key="1">
    <citation type="submission" date="2020-11" db="EMBL/GenBank/DDBJ databases">
        <authorList>
            <person name="Whiteford S."/>
        </authorList>
    </citation>
    <scope>NUCLEOTIDE SEQUENCE</scope>
</reference>
<gene>
    <name evidence="5" type="ORF">PLXY2_LOCUS9238</name>
</gene>
<feature type="compositionally biased region" description="Basic and acidic residues" evidence="3">
    <location>
        <begin position="656"/>
        <end position="705"/>
    </location>
</feature>
<evidence type="ECO:0000259" key="4">
    <source>
        <dbReference type="PROSITE" id="PS51293"/>
    </source>
</evidence>
<dbReference type="InterPro" id="IPR055315">
    <property type="entry name" value="Cramped-like"/>
</dbReference>
<feature type="compositionally biased region" description="Basic and acidic residues" evidence="3">
    <location>
        <begin position="524"/>
        <end position="534"/>
    </location>
</feature>
<feature type="region of interest" description="Disordered" evidence="3">
    <location>
        <begin position="460"/>
        <end position="534"/>
    </location>
</feature>
<dbReference type="EMBL" id="CAJHNJ030000036">
    <property type="protein sequence ID" value="CAG9128635.1"/>
    <property type="molecule type" value="Genomic_DNA"/>
</dbReference>
<feature type="compositionally biased region" description="Basic and acidic residues" evidence="3">
    <location>
        <begin position="468"/>
        <end position="483"/>
    </location>
</feature>
<dbReference type="GO" id="GO:0007389">
    <property type="term" value="P:pattern specification process"/>
    <property type="evidence" value="ECO:0007669"/>
    <property type="project" value="TreeGrafter"/>
</dbReference>
<evidence type="ECO:0000256" key="1">
    <source>
        <dbReference type="ARBA" id="ARBA00023125"/>
    </source>
</evidence>
<feature type="region of interest" description="Disordered" evidence="3">
    <location>
        <begin position="1117"/>
        <end position="1142"/>
    </location>
</feature>
<dbReference type="GO" id="GO:0003682">
    <property type="term" value="F:chromatin binding"/>
    <property type="evidence" value="ECO:0007669"/>
    <property type="project" value="InterPro"/>
</dbReference>
<dbReference type="AlphaFoldDB" id="A0A8S4FJY4"/>
<evidence type="ECO:0000256" key="2">
    <source>
        <dbReference type="ARBA" id="ARBA00023242"/>
    </source>
</evidence>
<feature type="compositionally biased region" description="Polar residues" evidence="3">
    <location>
        <begin position="711"/>
        <end position="722"/>
    </location>
</feature>
<organism evidence="5 6">
    <name type="scientific">Plutella xylostella</name>
    <name type="common">Diamondback moth</name>
    <name type="synonym">Plutella maculipennis</name>
    <dbReference type="NCBI Taxonomy" id="51655"/>
    <lineage>
        <taxon>Eukaryota</taxon>
        <taxon>Metazoa</taxon>
        <taxon>Ecdysozoa</taxon>
        <taxon>Arthropoda</taxon>
        <taxon>Hexapoda</taxon>
        <taxon>Insecta</taxon>
        <taxon>Pterygota</taxon>
        <taxon>Neoptera</taxon>
        <taxon>Endopterygota</taxon>
        <taxon>Lepidoptera</taxon>
        <taxon>Glossata</taxon>
        <taxon>Ditrysia</taxon>
        <taxon>Yponomeutoidea</taxon>
        <taxon>Plutellidae</taxon>
        <taxon>Plutella</taxon>
    </lineage>
</organism>
<feature type="compositionally biased region" description="Basic and acidic residues" evidence="3">
    <location>
        <begin position="70"/>
        <end position="100"/>
    </location>
</feature>
<dbReference type="Proteomes" id="UP000653454">
    <property type="component" value="Unassembled WGS sequence"/>
</dbReference>
<dbReference type="InterPro" id="IPR001005">
    <property type="entry name" value="SANT/Myb"/>
</dbReference>
<feature type="region of interest" description="Disordered" evidence="3">
    <location>
        <begin position="774"/>
        <end position="793"/>
    </location>
</feature>
<dbReference type="PANTHER" id="PTHR21677">
    <property type="entry name" value="CRAMPED PROTEIN"/>
    <property type="match status" value="1"/>
</dbReference>
<feature type="compositionally biased region" description="Basic and acidic residues" evidence="3">
    <location>
        <begin position="921"/>
        <end position="931"/>
    </location>
</feature>
<feature type="region of interest" description="Disordered" evidence="3">
    <location>
        <begin position="402"/>
        <end position="440"/>
    </location>
</feature>
<comment type="caution">
    <text evidence="5">The sequence shown here is derived from an EMBL/GenBank/DDBJ whole genome shotgun (WGS) entry which is preliminary data.</text>
</comment>
<evidence type="ECO:0000256" key="3">
    <source>
        <dbReference type="SAM" id="MobiDB-lite"/>
    </source>
</evidence>
<evidence type="ECO:0000313" key="6">
    <source>
        <dbReference type="Proteomes" id="UP000653454"/>
    </source>
</evidence>
<dbReference type="SMART" id="SM00717">
    <property type="entry name" value="SANT"/>
    <property type="match status" value="1"/>
</dbReference>
<sequence>MKVTAAAEKFSGKVVTVKEPSSPSPPPPERPQPGLAQPELLGSLTAQPELLGSLTTQQQQRTSARVIKKLRLDDAPSAKKDATQECDASQKPKEDEKEPLKLNTVKPRMPKAIWLTDEKSLFFEALNEYGKDFDAITAHICAKMKKKGVPDVMLKTKSQVSHFYYRTWHKLSKHVHFDENVKKVAQELYALINYGELRKKLVSVPEKTCARLGEMVARGGLVLRARGRQLRVRTPPCRALRKLNQIHERCVGNRVCSRCVITLRARTAAAWARVAAAAHNPRAQAELPLRTRLDTFIMALQKRWSGGSEKHSKLNPLDKDEEDSQEATVSTADGDRIDADDHLHMETERLIVEESKLPKKLSLHVGPPPGAAIHLPVLTGSEHLSSQKICFASYLERMCSKDKQSKIRTPKRQRKDSATDKDKEVEQKKFKADETVATPKQRMDIDETAIDGIELMATIKHNQEDEEQIGKLTEDEKEIKHDELTEEERDGATERDKELSEKEKDSFSEMEDDEKFNNDTDNESDGRVEKNGKERKFKNLKVKFRIRPKKRGGSVCTLVGGAGDAGGAGDDAAEVQIKVPEDKEETQPHEDKPDIDAELVTRQVRRGWSATDAGNLTVGDLYLMFGSRSKIQLDYWWAEATPPLPQPITITQKQKTTSEGDKTSPVERVSEKEKNGIDKKEKADKTPEKGTDSSVEDDKEKRESDTDIFSPKNTYSQDSNDGLSGDERKNEQLLSPDHKSLRLSSKLVNRPEPPAAPDYTAVMTERLKRLLSLAGNPHVPAPPAPPAAPAPGKCPCGHVCAQKKKPHEVSIDTLEYAKSKRLLSLAGNLHVPAPPAAPAAPAPGKCPCGHVCAQKKKPHEKSSPQPLSAEETHGLLFRHPTPLAPQHTDNRVSAGESARGSLPQRHVVVQRMLPLLPSRGKHVEPVEEKAEPPSQPGAVDASRDNAHNGVTSTEGELWTKGEVEDYSLSSLLGQLGNDNQKSQTQKSEDTNANLFRYPTPIAPKQQDAAKAPKELITSDLPPYRRGRARAEPRVVVQRLLPLMPKYTQSNNLIPVKLVSNTPPPPPKIAPRPSPPQDIHFYVLNDMKGQLFNAGSPAAAATDNIKFEVGDIADLVEEPPQDAGAAPPAPAETSVGEDDKQQAKSNDFLPVECLSLSPSRLLRDSAWLEGGVQDFSLSSFLGQLEARPPDLQVDSHLQSLMVESSVDYVAKFADLAAEVTKEPDLPPSSDIP</sequence>
<feature type="compositionally biased region" description="Basic and acidic residues" evidence="3">
    <location>
        <begin position="308"/>
        <end position="318"/>
    </location>
</feature>
<keyword evidence="2" id="KW-0539">Nucleus</keyword>
<protein>
    <submittedName>
        <fullName evidence="5">(diamondback moth) hypothetical protein</fullName>
    </submittedName>
</protein>
<feature type="region of interest" description="Disordered" evidence="3">
    <location>
        <begin position="1"/>
        <end position="101"/>
    </location>
</feature>
<dbReference type="PANTHER" id="PTHR21677:SF1">
    <property type="entry name" value="PROTEIN CRAMPED-LIKE"/>
    <property type="match status" value="1"/>
</dbReference>
<feature type="domain" description="SANT" evidence="4">
    <location>
        <begin position="117"/>
        <end position="173"/>
    </location>
</feature>
<feature type="region of interest" description="Disordered" evidence="3">
    <location>
        <begin position="307"/>
        <end position="336"/>
    </location>
</feature>
<proteinExistence type="predicted"/>
<feature type="region of interest" description="Disordered" evidence="3">
    <location>
        <begin position="643"/>
        <end position="758"/>
    </location>
</feature>
<dbReference type="InterPro" id="IPR017884">
    <property type="entry name" value="SANT_dom"/>
</dbReference>
<keyword evidence="1" id="KW-0238">DNA-binding</keyword>
<dbReference type="GO" id="GO:0003677">
    <property type="term" value="F:DNA binding"/>
    <property type="evidence" value="ECO:0007669"/>
    <property type="project" value="UniProtKB-KW"/>
</dbReference>
<evidence type="ECO:0000313" key="5">
    <source>
        <dbReference type="EMBL" id="CAG9128635.1"/>
    </source>
</evidence>
<feature type="compositionally biased region" description="Pro residues" evidence="3">
    <location>
        <begin position="22"/>
        <end position="31"/>
    </location>
</feature>
<feature type="compositionally biased region" description="Basic and acidic residues" evidence="3">
    <location>
        <begin position="490"/>
        <end position="507"/>
    </location>
</feature>
<feature type="compositionally biased region" description="Basic and acidic residues" evidence="3">
    <location>
        <begin position="725"/>
        <end position="740"/>
    </location>
</feature>
<dbReference type="PROSITE" id="PS51293">
    <property type="entry name" value="SANT"/>
    <property type="match status" value="1"/>
</dbReference>
<feature type="compositionally biased region" description="Polar residues" evidence="3">
    <location>
        <begin position="53"/>
        <end position="63"/>
    </location>
</feature>